<dbReference type="PROSITE" id="PS50943">
    <property type="entry name" value="HTH_CROC1"/>
    <property type="match status" value="1"/>
</dbReference>
<accession>A0A9X2S8Y2</accession>
<dbReference type="Proteomes" id="UP001142078">
    <property type="component" value="Unassembled WGS sequence"/>
</dbReference>
<name>A0A9X2S8Y2_9FIRM</name>
<dbReference type="PANTHER" id="PTHR46558">
    <property type="entry name" value="TRACRIPTIONAL REGULATORY PROTEIN-RELATED-RELATED"/>
    <property type="match status" value="1"/>
</dbReference>
<proteinExistence type="predicted"/>
<dbReference type="Pfam" id="PF01381">
    <property type="entry name" value="HTH_3"/>
    <property type="match status" value="1"/>
</dbReference>
<dbReference type="RefSeq" id="WP_257490764.1">
    <property type="nucleotide sequence ID" value="NZ_JANJZL010000022.1"/>
</dbReference>
<dbReference type="PANTHER" id="PTHR46558:SF11">
    <property type="entry name" value="HTH-TYPE TRANSCRIPTIONAL REGULATOR XRE"/>
    <property type="match status" value="1"/>
</dbReference>
<dbReference type="CDD" id="cd00093">
    <property type="entry name" value="HTH_XRE"/>
    <property type="match status" value="1"/>
</dbReference>
<dbReference type="Gene3D" id="1.10.260.40">
    <property type="entry name" value="lambda repressor-like DNA-binding domains"/>
    <property type="match status" value="1"/>
</dbReference>
<organism evidence="3 4">
    <name type="scientific">Anaerosalibacter massiliensis</name>
    <dbReference type="NCBI Taxonomy" id="1347392"/>
    <lineage>
        <taxon>Bacteria</taxon>
        <taxon>Bacillati</taxon>
        <taxon>Bacillota</taxon>
        <taxon>Tissierellia</taxon>
        <taxon>Tissierellales</taxon>
        <taxon>Sporanaerobacteraceae</taxon>
        <taxon>Anaerosalibacter</taxon>
    </lineage>
</organism>
<dbReference type="SMART" id="SM00530">
    <property type="entry name" value="HTH_XRE"/>
    <property type="match status" value="1"/>
</dbReference>
<evidence type="ECO:0000259" key="2">
    <source>
        <dbReference type="PROSITE" id="PS50943"/>
    </source>
</evidence>
<protein>
    <submittedName>
        <fullName evidence="3">Helix-turn-helix domain-containing protein</fullName>
    </submittedName>
</protein>
<comment type="caution">
    <text evidence="3">The sequence shown here is derived from an EMBL/GenBank/DDBJ whole genome shotgun (WGS) entry which is preliminary data.</text>
</comment>
<dbReference type="AlphaFoldDB" id="A0A9X2S8Y2"/>
<dbReference type="GO" id="GO:0003677">
    <property type="term" value="F:DNA binding"/>
    <property type="evidence" value="ECO:0007669"/>
    <property type="project" value="UniProtKB-KW"/>
</dbReference>
<evidence type="ECO:0000313" key="4">
    <source>
        <dbReference type="Proteomes" id="UP001142078"/>
    </source>
</evidence>
<evidence type="ECO:0000313" key="3">
    <source>
        <dbReference type="EMBL" id="MCR2045586.1"/>
    </source>
</evidence>
<gene>
    <name evidence="3" type="ORF">NSA23_15990</name>
</gene>
<dbReference type="InterPro" id="IPR010982">
    <property type="entry name" value="Lambda_DNA-bd_dom_sf"/>
</dbReference>
<keyword evidence="4" id="KW-1185">Reference proteome</keyword>
<dbReference type="EMBL" id="JANJZL010000022">
    <property type="protein sequence ID" value="MCR2045586.1"/>
    <property type="molecule type" value="Genomic_DNA"/>
</dbReference>
<dbReference type="SUPFAM" id="SSF47413">
    <property type="entry name" value="lambda repressor-like DNA-binding domains"/>
    <property type="match status" value="1"/>
</dbReference>
<sequence length="139" mass="16336">MSFGNRLRKLRLENNMTQEDLSKKLNVSRATVGRYETNERFPDKNLLKEIADTFEVSIDYLLCRTDNKNGNIYCKETHDTEYAKNNLYRIFENEILKRLLEENIIVEGESIPPIVFDKILKYGLEAAIEIFKLEKKLGK</sequence>
<reference evidence="3" key="1">
    <citation type="submission" date="2022-07" db="EMBL/GenBank/DDBJ databases">
        <title>Enhanced cultured diversity of the mouse gut microbiota enables custom-made synthetic communities.</title>
        <authorList>
            <person name="Afrizal A."/>
        </authorList>
    </citation>
    <scope>NUCLEOTIDE SEQUENCE</scope>
    <source>
        <strain evidence="3">DSM 29482</strain>
    </source>
</reference>
<dbReference type="InterPro" id="IPR001387">
    <property type="entry name" value="Cro/C1-type_HTH"/>
</dbReference>
<feature type="domain" description="HTH cro/C1-type" evidence="2">
    <location>
        <begin position="7"/>
        <end position="61"/>
    </location>
</feature>
<evidence type="ECO:0000256" key="1">
    <source>
        <dbReference type="ARBA" id="ARBA00023125"/>
    </source>
</evidence>
<keyword evidence="1" id="KW-0238">DNA-binding</keyword>